<dbReference type="EMBL" id="FQWV01000001">
    <property type="protein sequence ID" value="SHG51547.1"/>
    <property type="molecule type" value="Genomic_DNA"/>
</dbReference>
<dbReference type="InterPro" id="IPR001296">
    <property type="entry name" value="Glyco_trans_1"/>
</dbReference>
<accession>A0A1M5KFP5</accession>
<dbReference type="Gene3D" id="3.40.50.2000">
    <property type="entry name" value="Glycogen Phosphorylase B"/>
    <property type="match status" value="2"/>
</dbReference>
<feature type="domain" description="Glycosyltransferase subfamily 4-like N-terminal" evidence="2">
    <location>
        <begin position="19"/>
        <end position="168"/>
    </location>
</feature>
<evidence type="ECO:0000313" key="4">
    <source>
        <dbReference type="Proteomes" id="UP000184357"/>
    </source>
</evidence>
<dbReference type="InterPro" id="IPR028098">
    <property type="entry name" value="Glyco_trans_4-like_N"/>
</dbReference>
<dbReference type="SUPFAM" id="SSF53756">
    <property type="entry name" value="UDP-Glycosyltransferase/glycogen phosphorylase"/>
    <property type="match status" value="1"/>
</dbReference>
<dbReference type="RefSeq" id="WP_073306789.1">
    <property type="nucleotide sequence ID" value="NZ_FQWV01000001.1"/>
</dbReference>
<dbReference type="InterPro" id="IPR050194">
    <property type="entry name" value="Glycosyltransferase_grp1"/>
</dbReference>
<dbReference type="PANTHER" id="PTHR45947">
    <property type="entry name" value="SULFOQUINOVOSYL TRANSFERASE SQD2"/>
    <property type="match status" value="1"/>
</dbReference>
<dbReference type="Pfam" id="PF13439">
    <property type="entry name" value="Glyco_transf_4"/>
    <property type="match status" value="1"/>
</dbReference>
<dbReference type="Pfam" id="PF00534">
    <property type="entry name" value="Glycos_transf_1"/>
    <property type="match status" value="1"/>
</dbReference>
<sequence>MRVAVVSMDTVTTRDAPAVRRTRRVATGLDARGHDVHWLCAQWWGGEIRQFEQDDIAYHAVTERPAAARFRSKLPFALRRVDPDIVHAVSVPPGHATTAKTTAAMLRVPVVLDWWERDPDRGSDRRYRKAATRADRVVAPSETVRTAVREHGASGVNVRVIPESIDIDLVRSADADDRFDVVWGRDLDGDANVGEFLLALAELRDRDWRAAVVGDGPARDDAERMAADLRIDDRVRFLGDLDAAEFVPVLKGSHVFAQTATYEPFATGLLWALACGCVGIVEYQAGSSAHELVEGLDRGRLVTSPQELADEIVACGDLPQWETNDGFAGFGHDEVLSEWVDWYEDAIDDHGWF</sequence>
<dbReference type="STRING" id="43928.SAMN05443636_0491"/>
<keyword evidence="4" id="KW-1185">Reference proteome</keyword>
<dbReference type="AlphaFoldDB" id="A0A1M5KFP5"/>
<dbReference type="Proteomes" id="UP000184357">
    <property type="component" value="Unassembled WGS sequence"/>
</dbReference>
<organism evidence="3 4">
    <name type="scientific">Halobaculum gomorrense</name>
    <dbReference type="NCBI Taxonomy" id="43928"/>
    <lineage>
        <taxon>Archaea</taxon>
        <taxon>Methanobacteriati</taxon>
        <taxon>Methanobacteriota</taxon>
        <taxon>Stenosarchaea group</taxon>
        <taxon>Halobacteria</taxon>
        <taxon>Halobacteriales</taxon>
        <taxon>Haloferacaceae</taxon>
        <taxon>Halobaculum</taxon>
    </lineage>
</organism>
<dbReference type="OrthoDB" id="132546at2157"/>
<keyword evidence="3" id="KW-0808">Transferase</keyword>
<dbReference type="PANTHER" id="PTHR45947:SF3">
    <property type="entry name" value="SULFOQUINOVOSYL TRANSFERASE SQD2"/>
    <property type="match status" value="1"/>
</dbReference>
<dbReference type="GO" id="GO:0016757">
    <property type="term" value="F:glycosyltransferase activity"/>
    <property type="evidence" value="ECO:0007669"/>
    <property type="project" value="TreeGrafter"/>
</dbReference>
<protein>
    <submittedName>
        <fullName evidence="3">Glycosyltransferase involved in cell wall bisynthesis</fullName>
    </submittedName>
</protein>
<evidence type="ECO:0000313" key="3">
    <source>
        <dbReference type="EMBL" id="SHG51547.1"/>
    </source>
</evidence>
<evidence type="ECO:0000259" key="2">
    <source>
        <dbReference type="Pfam" id="PF13439"/>
    </source>
</evidence>
<dbReference type="CDD" id="cd03801">
    <property type="entry name" value="GT4_PimA-like"/>
    <property type="match status" value="1"/>
</dbReference>
<name>A0A1M5KFP5_9EURY</name>
<gene>
    <name evidence="3" type="ORF">SAMN05443636_0491</name>
</gene>
<reference evidence="3 4" key="1">
    <citation type="submission" date="2016-11" db="EMBL/GenBank/DDBJ databases">
        <authorList>
            <person name="Jaros S."/>
            <person name="Januszkiewicz K."/>
            <person name="Wedrychowicz H."/>
        </authorList>
    </citation>
    <scope>NUCLEOTIDE SEQUENCE [LARGE SCALE GENOMIC DNA]</scope>
    <source>
        <strain evidence="3 4">DSM 9297</strain>
    </source>
</reference>
<feature type="domain" description="Glycosyl transferase family 1" evidence="1">
    <location>
        <begin position="188"/>
        <end position="312"/>
    </location>
</feature>
<evidence type="ECO:0000259" key="1">
    <source>
        <dbReference type="Pfam" id="PF00534"/>
    </source>
</evidence>
<proteinExistence type="predicted"/>